<gene>
    <name evidence="9" type="primary">693080</name>
</gene>
<dbReference type="Pfam" id="PF16421">
    <property type="entry name" value="E2F_CC-MB"/>
    <property type="match status" value="1"/>
</dbReference>
<dbReference type="SMR" id="Q2F6B1"/>
<keyword evidence="2 5" id="KW-0805">Transcription regulation</keyword>
<evidence type="ECO:0000259" key="7">
    <source>
        <dbReference type="SMART" id="SM01372"/>
    </source>
</evidence>
<feature type="domain" description="E2F/DP family winged-helix DNA-binding" evidence="7">
    <location>
        <begin position="8"/>
        <end position="74"/>
    </location>
</feature>
<dbReference type="Pfam" id="PF02319">
    <property type="entry name" value="WHD_E2F_TDP"/>
    <property type="match status" value="1"/>
</dbReference>
<evidence type="ECO:0000313" key="10">
    <source>
        <dbReference type="Proteomes" id="UP000005204"/>
    </source>
</evidence>
<evidence type="ECO:0000256" key="1">
    <source>
        <dbReference type="ARBA" id="ARBA00010940"/>
    </source>
</evidence>
<accession>Q2F6B1</accession>
<dbReference type="GO" id="GO:0000981">
    <property type="term" value="F:DNA-binding transcription factor activity, RNA polymerase II-specific"/>
    <property type="evidence" value="ECO:0007669"/>
    <property type="project" value="TreeGrafter"/>
</dbReference>
<dbReference type="SUPFAM" id="SSF46785">
    <property type="entry name" value="Winged helix' DNA-binding domain"/>
    <property type="match status" value="1"/>
</dbReference>
<evidence type="ECO:0000256" key="3">
    <source>
        <dbReference type="ARBA" id="ARBA00023125"/>
    </source>
</evidence>
<keyword evidence="5" id="KW-0539">Nucleus</keyword>
<dbReference type="FunFam" id="1.10.10.10:FF:000008">
    <property type="entry name" value="E2F transcription factor 1"/>
    <property type="match status" value="1"/>
</dbReference>
<dbReference type="GO" id="GO:0000978">
    <property type="term" value="F:RNA polymerase II cis-regulatory region sequence-specific DNA binding"/>
    <property type="evidence" value="ECO:0007669"/>
    <property type="project" value="InterPro"/>
</dbReference>
<dbReference type="SUPFAM" id="SSF144074">
    <property type="entry name" value="E2F-DP heterodimerization region"/>
    <property type="match status" value="1"/>
</dbReference>
<keyword evidence="3 5" id="KW-0238">DNA-binding</keyword>
<dbReference type="InterPro" id="IPR037241">
    <property type="entry name" value="E2F-DP_heterodim"/>
</dbReference>
<dbReference type="Gene3D" id="1.10.10.10">
    <property type="entry name" value="Winged helix-like DNA-binding domain superfamily/Winged helix DNA-binding domain"/>
    <property type="match status" value="1"/>
</dbReference>
<dbReference type="OrthoDB" id="1743261at2759"/>
<dbReference type="InterPro" id="IPR036388">
    <property type="entry name" value="WH-like_DNA-bd_sf"/>
</dbReference>
<dbReference type="EnsemblMetazoa" id="NM_001046833.1">
    <property type="protein sequence ID" value="NP_001040298.1"/>
    <property type="gene ID" value="LOC693080"/>
</dbReference>
<protein>
    <submittedName>
        <fullName evidence="8">E2F transcription factor 4-like protein</fullName>
    </submittedName>
</protein>
<dbReference type="SMART" id="SM01372">
    <property type="entry name" value="E2F_TDP"/>
    <property type="match status" value="1"/>
</dbReference>
<comment type="subcellular location">
    <subcellularLocation>
        <location evidence="5">Nucleus</location>
    </subcellularLocation>
</comment>
<evidence type="ECO:0000256" key="6">
    <source>
        <dbReference type="SAM" id="MobiDB-lite"/>
    </source>
</evidence>
<keyword evidence="4 5" id="KW-0804">Transcription</keyword>
<dbReference type="GO" id="GO:0090575">
    <property type="term" value="C:RNA polymerase II transcription regulator complex"/>
    <property type="evidence" value="ECO:0007669"/>
    <property type="project" value="TreeGrafter"/>
</dbReference>
<reference evidence="8" key="1">
    <citation type="submission" date="2005-11" db="EMBL/GenBank/DDBJ databases">
        <title>Blast silkworm EST database for functional genes.</title>
        <authorList>
            <person name="Niu B.L."/>
            <person name="Meng Z.Q."/>
            <person name="Weng H.B."/>
            <person name="Shen W.F."/>
            <person name="He L.H."/>
            <person name="Zheng K.F."/>
            <person name="Ye S.T."/>
            <person name="Lin T.B."/>
            <person name="Chen J.E."/>
        </authorList>
    </citation>
    <scope>NUCLEOTIDE SEQUENCE</scope>
</reference>
<dbReference type="HOGENOM" id="CLU_032091_2_0_1"/>
<dbReference type="InterPro" id="IPR015633">
    <property type="entry name" value="E2F"/>
</dbReference>
<proteinExistence type="evidence at transcript level"/>
<dbReference type="PANTHER" id="PTHR12081:SF18">
    <property type="entry name" value="TRANSCRIPTION FACTOR E2F2-RELATED"/>
    <property type="match status" value="1"/>
</dbReference>
<feature type="region of interest" description="Disordered" evidence="6">
    <location>
        <begin position="187"/>
        <end position="209"/>
    </location>
</feature>
<dbReference type="Gene3D" id="6.10.250.540">
    <property type="match status" value="1"/>
</dbReference>
<evidence type="ECO:0000313" key="8">
    <source>
        <dbReference type="EMBL" id="ABD36106.1"/>
    </source>
</evidence>
<evidence type="ECO:0000313" key="9">
    <source>
        <dbReference type="EnsemblMetazoa" id="NP_001040298.1"/>
    </source>
</evidence>
<dbReference type="InterPro" id="IPR003316">
    <property type="entry name" value="E2F_WHTH_DNA-bd_dom"/>
</dbReference>
<reference evidence="10" key="2">
    <citation type="journal article" date="2008" name="Insect Biochem. Mol. Biol.">
        <title>The genome of a lepidopteran model insect, the silkworm Bombyx mori.</title>
        <authorList>
            <consortium name="International Silkworm Genome Consortium"/>
        </authorList>
    </citation>
    <scope>NUCLEOTIDE SEQUENCE [LARGE SCALE GENOMIC DNA]</scope>
    <source>
        <strain evidence="10">p50T</strain>
    </source>
</reference>
<feature type="compositionally biased region" description="Acidic residues" evidence="6">
    <location>
        <begin position="188"/>
        <end position="209"/>
    </location>
</feature>
<dbReference type="EMBL" id="DQ311161">
    <property type="protein sequence ID" value="ABD36106.1"/>
    <property type="molecule type" value="mRNA"/>
</dbReference>
<sequence>MTDLKYKRYEKSLGLLTTKFVSLLQKAKDGVLDLKIATNLLAVRQKRRIYDITNVLEGIGLIEKRSKNSIQWRGAGPDYDKNEIGKKVMGLRKQLSYLDEHERLLDRRLQWIKQSTKNVLDEPDNQDMCFVMDTEIQQCFQNDLVLVLEAPLGANLSIGTQPNKDRESNFLLHIKSSESMGVVLLNDKEEEEEEEYEDEETNSNNEMEDNNIKCFKNSEEASLINDCLLRLSPPASKYDFLFSLSNTEGLCELFDIPCGL</sequence>
<comment type="similarity">
    <text evidence="1 5">Belongs to the E2F/DP family.</text>
</comment>
<dbReference type="InterPro" id="IPR032198">
    <property type="entry name" value="E2F_CC-MB"/>
</dbReference>
<reference evidence="9" key="3">
    <citation type="submission" date="2022-06" db="UniProtKB">
        <authorList>
            <consortium name="EnsemblMetazoa"/>
        </authorList>
    </citation>
    <scope>IDENTIFICATION</scope>
    <source>
        <strain evidence="9">p50T (Dazao)</strain>
    </source>
</reference>
<dbReference type="InterPro" id="IPR036390">
    <property type="entry name" value="WH_DNA-bd_sf"/>
</dbReference>
<dbReference type="KEGG" id="bmor:693080"/>
<keyword evidence="10" id="KW-1185">Reference proteome</keyword>
<dbReference type="Proteomes" id="UP000005204">
    <property type="component" value="Unassembled WGS sequence"/>
</dbReference>
<evidence type="ECO:0000256" key="4">
    <source>
        <dbReference type="ARBA" id="ARBA00023163"/>
    </source>
</evidence>
<dbReference type="AlphaFoldDB" id="Q2F6B1"/>
<dbReference type="PANTHER" id="PTHR12081">
    <property type="entry name" value="TRANSCRIPTION FACTOR E2F"/>
    <property type="match status" value="1"/>
</dbReference>
<organism evidence="8">
    <name type="scientific">Bombyx mori</name>
    <name type="common">Silk moth</name>
    <dbReference type="NCBI Taxonomy" id="7091"/>
    <lineage>
        <taxon>Eukaryota</taxon>
        <taxon>Metazoa</taxon>
        <taxon>Ecdysozoa</taxon>
        <taxon>Arthropoda</taxon>
        <taxon>Hexapoda</taxon>
        <taxon>Insecta</taxon>
        <taxon>Pterygota</taxon>
        <taxon>Neoptera</taxon>
        <taxon>Endopterygota</taxon>
        <taxon>Lepidoptera</taxon>
        <taxon>Glossata</taxon>
        <taxon>Ditrysia</taxon>
        <taxon>Bombycoidea</taxon>
        <taxon>Bombycidae</taxon>
        <taxon>Bombycinae</taxon>
        <taxon>Bombyx</taxon>
    </lineage>
</organism>
<dbReference type="GO" id="GO:0046983">
    <property type="term" value="F:protein dimerization activity"/>
    <property type="evidence" value="ECO:0007669"/>
    <property type="project" value="InterPro"/>
</dbReference>
<evidence type="ECO:0000256" key="5">
    <source>
        <dbReference type="RuleBase" id="RU003796"/>
    </source>
</evidence>
<name>Q2F6B1_BOMMO</name>
<evidence type="ECO:0000256" key="2">
    <source>
        <dbReference type="ARBA" id="ARBA00023015"/>
    </source>
</evidence>